<keyword evidence="1" id="KW-0472">Membrane</keyword>
<evidence type="ECO:0000313" key="4">
    <source>
        <dbReference type="WBParaSite" id="TMUE_2000006837.2"/>
    </source>
</evidence>
<dbReference type="AlphaFoldDB" id="A0A5S6QIY1"/>
<keyword evidence="1" id="KW-0812">Transmembrane</keyword>
<reference evidence="2" key="1">
    <citation type="submission" date="2013-11" db="EMBL/GenBank/DDBJ databases">
        <authorList>
            <person name="Aslett M."/>
        </authorList>
    </citation>
    <scope>NUCLEOTIDE SEQUENCE [LARGE SCALE GENOMIC DNA]</scope>
    <source>
        <strain evidence="2">Edinburgh</strain>
    </source>
</reference>
<feature type="transmembrane region" description="Helical" evidence="1">
    <location>
        <begin position="228"/>
        <end position="246"/>
    </location>
</feature>
<reference evidence="2" key="2">
    <citation type="submission" date="2014-03" db="EMBL/GenBank/DDBJ databases">
        <title>The whipworm genome and dual-species transcriptomics of an intimate host-pathogen interaction.</title>
        <authorList>
            <person name="Foth B.J."/>
            <person name="Tsai I.J."/>
            <person name="Reid A.J."/>
            <person name="Bancroft A.J."/>
            <person name="Nichol S."/>
            <person name="Tracey A."/>
            <person name="Holroyd N."/>
            <person name="Cotton J.A."/>
            <person name="Stanley E.J."/>
            <person name="Zarowiecki M."/>
            <person name="Liu J.Z."/>
            <person name="Huckvale T."/>
            <person name="Cooper P.J."/>
            <person name="Grencis R.K."/>
            <person name="Berriman M."/>
        </authorList>
    </citation>
    <scope>NUCLEOTIDE SEQUENCE [LARGE SCALE GENOMIC DNA]</scope>
    <source>
        <strain evidence="2">Edinburgh</strain>
    </source>
</reference>
<proteinExistence type="predicted"/>
<dbReference type="WBParaSite" id="TMUE_2000006837.3">
    <property type="protein sequence ID" value="TMUE_2000006837.3"/>
    <property type="gene ID" value="WBGene00286302"/>
</dbReference>
<evidence type="ECO:0000313" key="3">
    <source>
        <dbReference type="WBParaSite" id="TMUE_2000006837.1"/>
    </source>
</evidence>
<dbReference type="WBParaSite" id="TMUE_2000006837.2">
    <property type="protein sequence ID" value="TMUE_2000006837.2"/>
    <property type="gene ID" value="WBGene00286302"/>
</dbReference>
<sequence length="256" mass="28321">MGRYLAKFADNLSRYSPPVLLLSLSFDLLSIGLLMTSLCGFPIELTVAVLQSFCTLNNTNLRTSRSTGVALLFEAIPWSQSIPLKETNVWNFRGSLRGLWVAERSNSHSPVHFGILPDDSCGQYGPSYHPYKWLCHGCLYVLDNLLNSTLSTAKECNVDKVYRLHWLGYPYEIFSNTTSETSYESAFTSKAAPHGFACIGGTYLESSESQVNFDPKFLANNDIAERNLLVASAVLLLLGFVILALGENRALVTTQS</sequence>
<name>A0A5S6QIY1_TRIMR</name>
<reference evidence="3" key="3">
    <citation type="submission" date="2019-12" db="UniProtKB">
        <authorList>
            <consortium name="WormBaseParasite"/>
        </authorList>
    </citation>
    <scope>IDENTIFICATION</scope>
</reference>
<dbReference type="Proteomes" id="UP000046395">
    <property type="component" value="Unassembled WGS sequence"/>
</dbReference>
<protein>
    <submittedName>
        <fullName evidence="3 4">Uncharacterized protein</fullName>
    </submittedName>
</protein>
<keyword evidence="2" id="KW-1185">Reference proteome</keyword>
<accession>A0A5S6QIY1</accession>
<organism evidence="2 3">
    <name type="scientific">Trichuris muris</name>
    <name type="common">Mouse whipworm</name>
    <dbReference type="NCBI Taxonomy" id="70415"/>
    <lineage>
        <taxon>Eukaryota</taxon>
        <taxon>Metazoa</taxon>
        <taxon>Ecdysozoa</taxon>
        <taxon>Nematoda</taxon>
        <taxon>Enoplea</taxon>
        <taxon>Dorylaimia</taxon>
        <taxon>Trichinellida</taxon>
        <taxon>Trichuridae</taxon>
        <taxon>Trichuris</taxon>
    </lineage>
</organism>
<evidence type="ECO:0000256" key="1">
    <source>
        <dbReference type="SAM" id="Phobius"/>
    </source>
</evidence>
<feature type="transmembrane region" description="Helical" evidence="1">
    <location>
        <begin position="20"/>
        <end position="43"/>
    </location>
</feature>
<evidence type="ECO:0000313" key="2">
    <source>
        <dbReference type="Proteomes" id="UP000046395"/>
    </source>
</evidence>
<keyword evidence="1" id="KW-1133">Transmembrane helix</keyword>
<dbReference type="WBParaSite" id="TMUE_2000006837.4">
    <property type="protein sequence ID" value="TMUE_2000006837.4"/>
    <property type="gene ID" value="WBGene00286302"/>
</dbReference>
<dbReference type="WBParaSite" id="TMUE_2000006837.1">
    <property type="protein sequence ID" value="TMUE_2000006837.1"/>
    <property type="gene ID" value="WBGene00286302"/>
</dbReference>